<dbReference type="EMBL" id="QUSG01000003">
    <property type="protein sequence ID" value="KAA3529502.1"/>
    <property type="molecule type" value="Genomic_DNA"/>
</dbReference>
<keyword evidence="2" id="KW-0808">Transferase</keyword>
<sequence>MTDLTLYIANKNYSSWSFRPWIALTAAGIDFKEVLIRFDFPAGNPGIKAISPTGQVPVLVHGDVKVWESLAIIEYAAELFPNADIWPSASSDRAVARAISLEMLAGFRAMRNACPMNFRRSPQALAFSPETQAAVMADVSRIETIWREQLARSGGPFLFGAFSAADAMYAPVVNRFSAYQLTADPVSLAYMDRMQAHSAWIKWRDAALAEPWIVPEDEA</sequence>
<dbReference type="SUPFAM" id="SSF47616">
    <property type="entry name" value="GST C-terminal domain-like"/>
    <property type="match status" value="1"/>
</dbReference>
<dbReference type="GO" id="GO:0016034">
    <property type="term" value="F:maleylacetoacetate isomerase activity"/>
    <property type="evidence" value="ECO:0007669"/>
    <property type="project" value="TreeGrafter"/>
</dbReference>
<dbReference type="Gene3D" id="1.20.1050.10">
    <property type="match status" value="1"/>
</dbReference>
<gene>
    <name evidence="2" type="ORF">DXT89_07085</name>
</gene>
<dbReference type="RefSeq" id="WP_060718792.1">
    <property type="nucleotide sequence ID" value="NZ_CP055265.1"/>
</dbReference>
<dbReference type="InterPro" id="IPR036282">
    <property type="entry name" value="Glutathione-S-Trfase_C_sf"/>
</dbReference>
<protein>
    <submittedName>
        <fullName evidence="2">Glutathione S-transferase family protein</fullName>
    </submittedName>
</protein>
<comment type="caution">
    <text evidence="2">The sequence shown here is derived from an EMBL/GenBank/DDBJ whole genome shotgun (WGS) entry which is preliminary data.</text>
</comment>
<dbReference type="GO" id="GO:0006559">
    <property type="term" value="P:L-phenylalanine catabolic process"/>
    <property type="evidence" value="ECO:0007669"/>
    <property type="project" value="TreeGrafter"/>
</dbReference>
<evidence type="ECO:0000313" key="3">
    <source>
        <dbReference type="Proteomes" id="UP000436911"/>
    </source>
</evidence>
<dbReference type="PANTHER" id="PTHR42673:SF4">
    <property type="entry name" value="MALEYLACETOACETATE ISOMERASE"/>
    <property type="match status" value="1"/>
</dbReference>
<evidence type="ECO:0000259" key="1">
    <source>
        <dbReference type="PROSITE" id="PS50404"/>
    </source>
</evidence>
<dbReference type="CDD" id="cd03043">
    <property type="entry name" value="GST_N_1"/>
    <property type="match status" value="1"/>
</dbReference>
<dbReference type="AlphaFoldDB" id="A0A368NNA1"/>
<dbReference type="Pfam" id="PF13409">
    <property type="entry name" value="GST_N_2"/>
    <property type="match status" value="1"/>
</dbReference>
<dbReference type="PANTHER" id="PTHR42673">
    <property type="entry name" value="MALEYLACETOACETATE ISOMERASE"/>
    <property type="match status" value="1"/>
</dbReference>
<dbReference type="InterPro" id="IPR036249">
    <property type="entry name" value="Thioredoxin-like_sf"/>
</dbReference>
<feature type="domain" description="GST N-terminal" evidence="1">
    <location>
        <begin position="4"/>
        <end position="84"/>
    </location>
</feature>
<organism evidence="2 3">
    <name type="scientific">Agrobacterium vitis</name>
    <name type="common">Rhizobium vitis</name>
    <dbReference type="NCBI Taxonomy" id="373"/>
    <lineage>
        <taxon>Bacteria</taxon>
        <taxon>Pseudomonadati</taxon>
        <taxon>Pseudomonadota</taxon>
        <taxon>Alphaproteobacteria</taxon>
        <taxon>Hyphomicrobiales</taxon>
        <taxon>Rhizobiaceae</taxon>
        <taxon>Rhizobium/Agrobacterium group</taxon>
        <taxon>Agrobacterium</taxon>
    </lineage>
</organism>
<dbReference type="Gene3D" id="3.40.30.10">
    <property type="entry name" value="Glutaredoxin"/>
    <property type="match status" value="1"/>
</dbReference>
<reference evidence="2 3" key="1">
    <citation type="submission" date="2018-08" db="EMBL/GenBank/DDBJ databases">
        <title>Genome sequencing of Agrobacterium vitis strain ICMP 10754.</title>
        <authorList>
            <person name="Visnovsky S.B."/>
            <person name="Pitman A.R."/>
        </authorList>
    </citation>
    <scope>NUCLEOTIDE SEQUENCE [LARGE SCALE GENOMIC DNA]</scope>
    <source>
        <strain evidence="2 3">ICMP 10754</strain>
    </source>
</reference>
<dbReference type="PROSITE" id="PS50404">
    <property type="entry name" value="GST_NTER"/>
    <property type="match status" value="1"/>
</dbReference>
<accession>A0A368NNA1</accession>
<evidence type="ECO:0000313" key="2">
    <source>
        <dbReference type="EMBL" id="KAA3529502.1"/>
    </source>
</evidence>
<dbReference type="Proteomes" id="UP000436911">
    <property type="component" value="Unassembled WGS sequence"/>
</dbReference>
<dbReference type="OrthoDB" id="9799538at2"/>
<dbReference type="SFLD" id="SFLDS00019">
    <property type="entry name" value="Glutathione_Transferase_(cytos"/>
    <property type="match status" value="1"/>
</dbReference>
<proteinExistence type="predicted"/>
<dbReference type="GeneID" id="60683567"/>
<dbReference type="GO" id="GO:0006749">
    <property type="term" value="P:glutathione metabolic process"/>
    <property type="evidence" value="ECO:0007669"/>
    <property type="project" value="TreeGrafter"/>
</dbReference>
<name>A0A368NNA1_AGRVI</name>
<dbReference type="InterPro" id="IPR004045">
    <property type="entry name" value="Glutathione_S-Trfase_N"/>
</dbReference>
<dbReference type="InterPro" id="IPR040079">
    <property type="entry name" value="Glutathione_S-Trfase"/>
</dbReference>
<dbReference type="Pfam" id="PF13410">
    <property type="entry name" value="GST_C_2"/>
    <property type="match status" value="1"/>
</dbReference>
<dbReference type="SUPFAM" id="SSF52833">
    <property type="entry name" value="Thioredoxin-like"/>
    <property type="match status" value="1"/>
</dbReference>
<dbReference type="CDD" id="cd03194">
    <property type="entry name" value="GST_C_3"/>
    <property type="match status" value="1"/>
</dbReference>
<dbReference type="GO" id="GO:0004364">
    <property type="term" value="F:glutathione transferase activity"/>
    <property type="evidence" value="ECO:0007669"/>
    <property type="project" value="TreeGrafter"/>
</dbReference>